<dbReference type="AlphaFoldDB" id="A0A660DTZ4"/>
<feature type="transmembrane region" description="Helical" evidence="1">
    <location>
        <begin position="7"/>
        <end position="28"/>
    </location>
</feature>
<gene>
    <name evidence="2" type="ORF">MUDAN_MDHGFNIF_00309</name>
</gene>
<dbReference type="Pfam" id="PF03083">
    <property type="entry name" value="MtN3_slv"/>
    <property type="match status" value="1"/>
</dbReference>
<evidence type="ECO:0000256" key="1">
    <source>
        <dbReference type="SAM" id="Phobius"/>
    </source>
</evidence>
<keyword evidence="1" id="KW-1133">Transmembrane helix</keyword>
<sequence>MLILGRVASVISILMYVSYLAQIMSNLAGQHGNPLQPLIAAINASFWVAYGLKKERTDWPVVIANAPGIVLGLITFITSF</sequence>
<dbReference type="InterPro" id="IPR004316">
    <property type="entry name" value="SWEET_rpt"/>
</dbReference>
<dbReference type="Proteomes" id="UP000289996">
    <property type="component" value="Unassembled WGS sequence"/>
</dbReference>
<protein>
    <submittedName>
        <fullName evidence="2">Uncharacterized protein</fullName>
    </submittedName>
</protein>
<reference evidence="2 3" key="1">
    <citation type="submission" date="2018-11" db="EMBL/GenBank/DDBJ databases">
        <authorList>
            <person name="Wuyts S."/>
        </authorList>
    </citation>
    <scope>NUCLEOTIDE SEQUENCE [LARGE SCALE GENOMIC DNA]</scope>
    <source>
        <strain evidence="2">Lactobacillus mudanjiangensis AMBF249</strain>
    </source>
</reference>
<dbReference type="RefSeq" id="WP_130851245.1">
    <property type="nucleotide sequence ID" value="NZ_UYIG01000001.1"/>
</dbReference>
<dbReference type="EMBL" id="UYIG01000001">
    <property type="protein sequence ID" value="VDG26915.1"/>
    <property type="molecule type" value="Genomic_DNA"/>
</dbReference>
<feature type="transmembrane region" description="Helical" evidence="1">
    <location>
        <begin position="59"/>
        <end position="78"/>
    </location>
</feature>
<dbReference type="OrthoDB" id="9794653at2"/>
<dbReference type="GO" id="GO:0016020">
    <property type="term" value="C:membrane"/>
    <property type="evidence" value="ECO:0007669"/>
    <property type="project" value="InterPro"/>
</dbReference>
<name>A0A660DTZ4_9LACO</name>
<keyword evidence="3" id="KW-1185">Reference proteome</keyword>
<evidence type="ECO:0000313" key="2">
    <source>
        <dbReference type="EMBL" id="VDG26915.1"/>
    </source>
</evidence>
<keyword evidence="1" id="KW-0812">Transmembrane</keyword>
<organism evidence="2 3">
    <name type="scientific">Lactiplantibacillus mudanjiangensis</name>
    <dbReference type="NCBI Taxonomy" id="1296538"/>
    <lineage>
        <taxon>Bacteria</taxon>
        <taxon>Bacillati</taxon>
        <taxon>Bacillota</taxon>
        <taxon>Bacilli</taxon>
        <taxon>Lactobacillales</taxon>
        <taxon>Lactobacillaceae</taxon>
        <taxon>Lactiplantibacillus</taxon>
    </lineage>
</organism>
<accession>A0A660DTZ4</accession>
<keyword evidence="1" id="KW-0472">Membrane</keyword>
<feature type="transmembrane region" description="Helical" evidence="1">
    <location>
        <begin position="34"/>
        <end position="52"/>
    </location>
</feature>
<dbReference type="Gene3D" id="1.20.1280.290">
    <property type="match status" value="1"/>
</dbReference>
<evidence type="ECO:0000313" key="3">
    <source>
        <dbReference type="Proteomes" id="UP000289996"/>
    </source>
</evidence>
<proteinExistence type="predicted"/>